<dbReference type="RefSeq" id="WP_226061711.1">
    <property type="nucleotide sequence ID" value="NZ_JAIZGA010000001.1"/>
</dbReference>
<proteinExistence type="predicted"/>
<keyword evidence="3" id="KW-1185">Reference proteome</keyword>
<evidence type="ECO:0000313" key="3">
    <source>
        <dbReference type="Proteomes" id="UP001187868"/>
    </source>
</evidence>
<accession>A0ABU4ELB4</accession>
<sequence>MKFEERLQQALEEAGISQSELARRVGVNSQSVSGWCSAGILPRKEKLELLPKALGKPLYWFFMDHGEEESIKAATGSKVVLTERQAKILAVFDQLPGVEQDRFIDMATTRLNELDQIMAEYFRKRKIDPPANK</sequence>
<dbReference type="SUPFAM" id="SSF47413">
    <property type="entry name" value="lambda repressor-like DNA-binding domains"/>
    <property type="match status" value="1"/>
</dbReference>
<protein>
    <submittedName>
        <fullName evidence="2">Helix-turn-helix domain-containing protein</fullName>
    </submittedName>
</protein>
<dbReference type="EMBL" id="JAWLLM010000044">
    <property type="protein sequence ID" value="MDV7044860.1"/>
    <property type="molecule type" value="Genomic_DNA"/>
</dbReference>
<dbReference type="CDD" id="cd00093">
    <property type="entry name" value="HTH_XRE"/>
    <property type="match status" value="1"/>
</dbReference>
<dbReference type="InterPro" id="IPR001387">
    <property type="entry name" value="Cro/C1-type_HTH"/>
</dbReference>
<name>A0ABU4ELB4_9GAMM</name>
<organism evidence="2 3">
    <name type="scientific">Dickeya solani</name>
    <dbReference type="NCBI Taxonomy" id="1089444"/>
    <lineage>
        <taxon>Bacteria</taxon>
        <taxon>Pseudomonadati</taxon>
        <taxon>Pseudomonadota</taxon>
        <taxon>Gammaproteobacteria</taxon>
        <taxon>Enterobacterales</taxon>
        <taxon>Pectobacteriaceae</taxon>
        <taxon>Dickeya</taxon>
    </lineage>
</organism>
<comment type="caution">
    <text evidence="2">The sequence shown here is derived from an EMBL/GenBank/DDBJ whole genome shotgun (WGS) entry which is preliminary data.</text>
</comment>
<evidence type="ECO:0000259" key="1">
    <source>
        <dbReference type="PROSITE" id="PS50943"/>
    </source>
</evidence>
<dbReference type="Proteomes" id="UP001187868">
    <property type="component" value="Unassembled WGS sequence"/>
</dbReference>
<dbReference type="InterPro" id="IPR010982">
    <property type="entry name" value="Lambda_DNA-bd_dom_sf"/>
</dbReference>
<dbReference type="Gene3D" id="1.10.260.40">
    <property type="entry name" value="lambda repressor-like DNA-binding domains"/>
    <property type="match status" value="1"/>
</dbReference>
<feature type="domain" description="HTH cro/C1-type" evidence="1">
    <location>
        <begin position="7"/>
        <end position="61"/>
    </location>
</feature>
<evidence type="ECO:0000313" key="2">
    <source>
        <dbReference type="EMBL" id="MDV7044860.1"/>
    </source>
</evidence>
<dbReference type="Pfam" id="PF01381">
    <property type="entry name" value="HTH_3"/>
    <property type="match status" value="1"/>
</dbReference>
<gene>
    <name evidence="2" type="ORF">RUJ08_22310</name>
</gene>
<reference evidence="2 3" key="1">
    <citation type="submission" date="2023-10" db="EMBL/GenBank/DDBJ databases">
        <title>Clonality and diversity in the soft rot Dickeya solani phytopathogen.</title>
        <authorList>
            <person name="Pedron J."/>
            <person name="Van Gijisegem F."/>
            <person name="Portier P."/>
            <person name="Taghouti G."/>
        </authorList>
    </citation>
    <scope>NUCLEOTIDE SEQUENCE [LARGE SCALE GENOMIC DNA]</scope>
    <source>
        <strain evidence="2 3">FVG2-MFV017-A9</strain>
    </source>
</reference>
<dbReference type="SMART" id="SM00530">
    <property type="entry name" value="HTH_XRE"/>
    <property type="match status" value="1"/>
</dbReference>
<dbReference type="PROSITE" id="PS50943">
    <property type="entry name" value="HTH_CROC1"/>
    <property type="match status" value="1"/>
</dbReference>